<dbReference type="EMBL" id="JACTAG010000003">
    <property type="protein sequence ID" value="MBD3665809.1"/>
    <property type="molecule type" value="Genomic_DNA"/>
</dbReference>
<keyword evidence="3" id="KW-1185">Reference proteome</keyword>
<dbReference type="AlphaFoldDB" id="A0A927D6G9"/>
<organism evidence="2 3">
    <name type="scientific">Sulfitobacter aestuariivivens</name>
    <dbReference type="NCBI Taxonomy" id="2766981"/>
    <lineage>
        <taxon>Bacteria</taxon>
        <taxon>Pseudomonadati</taxon>
        <taxon>Pseudomonadota</taxon>
        <taxon>Alphaproteobacteria</taxon>
        <taxon>Rhodobacterales</taxon>
        <taxon>Roseobacteraceae</taxon>
        <taxon>Sulfitobacter</taxon>
    </lineage>
</organism>
<keyword evidence="1" id="KW-0812">Transmembrane</keyword>
<name>A0A927D6G9_9RHOB</name>
<comment type="caution">
    <text evidence="2">The sequence shown here is derived from an EMBL/GenBank/DDBJ whole genome shotgun (WGS) entry which is preliminary data.</text>
</comment>
<protein>
    <submittedName>
        <fullName evidence="2">Uncharacterized protein</fullName>
    </submittedName>
</protein>
<dbReference type="RefSeq" id="WP_191076849.1">
    <property type="nucleotide sequence ID" value="NZ_JACTAG010000003.1"/>
</dbReference>
<keyword evidence="1" id="KW-1133">Transmembrane helix</keyword>
<gene>
    <name evidence="2" type="ORF">H9Q16_17880</name>
</gene>
<sequence>MAMFARRKPTSKYTTGAFGIDWIVITANALGVAVVVFAASNSPANQGPAFDNNVIASAETYASE</sequence>
<feature type="transmembrane region" description="Helical" evidence="1">
    <location>
        <begin position="20"/>
        <end position="40"/>
    </location>
</feature>
<reference evidence="2" key="1">
    <citation type="submission" date="2020-08" db="EMBL/GenBank/DDBJ databases">
        <title>Sulfitobacter aestuariivivens sp. nov., isolated from a tidal flat.</title>
        <authorList>
            <person name="Park S."/>
            <person name="Yoon J.-H."/>
        </authorList>
    </citation>
    <scope>NUCLEOTIDE SEQUENCE</scope>
    <source>
        <strain evidence="2">TSTF-M16</strain>
    </source>
</reference>
<proteinExistence type="predicted"/>
<accession>A0A927D6G9</accession>
<evidence type="ECO:0000313" key="2">
    <source>
        <dbReference type="EMBL" id="MBD3665809.1"/>
    </source>
</evidence>
<dbReference type="Proteomes" id="UP000635142">
    <property type="component" value="Unassembled WGS sequence"/>
</dbReference>
<keyword evidence="1" id="KW-0472">Membrane</keyword>
<evidence type="ECO:0000256" key="1">
    <source>
        <dbReference type="SAM" id="Phobius"/>
    </source>
</evidence>
<evidence type="ECO:0000313" key="3">
    <source>
        <dbReference type="Proteomes" id="UP000635142"/>
    </source>
</evidence>